<gene>
    <name evidence="1" type="ORF">TPC1_10088</name>
</gene>
<proteinExistence type="predicted"/>
<dbReference type="Gene3D" id="3.15.10.10">
    <property type="entry name" value="Bactericidal permeability-increasing protein, domain 1"/>
    <property type="match status" value="1"/>
</dbReference>
<feature type="non-terminal residue" evidence="1">
    <location>
        <position position="1"/>
    </location>
</feature>
<organism evidence="1">
    <name type="scientific">Trepomonas sp. PC1</name>
    <dbReference type="NCBI Taxonomy" id="1076344"/>
    <lineage>
        <taxon>Eukaryota</taxon>
        <taxon>Metamonada</taxon>
        <taxon>Diplomonadida</taxon>
        <taxon>Hexamitidae</taxon>
        <taxon>Hexamitinae</taxon>
        <taxon>Trepomonas</taxon>
    </lineage>
</organism>
<accession>A0A146KL97</accession>
<dbReference type="SUPFAM" id="SSF55394">
    <property type="entry name" value="Bactericidal permeability-increasing protein, BPI"/>
    <property type="match status" value="1"/>
</dbReference>
<protein>
    <submittedName>
        <fullName evidence="1">BPI-like protein</fullName>
    </submittedName>
</protein>
<dbReference type="GO" id="GO:0008289">
    <property type="term" value="F:lipid binding"/>
    <property type="evidence" value="ECO:0007669"/>
    <property type="project" value="InterPro"/>
</dbReference>
<dbReference type="AlphaFoldDB" id="A0A146KL97"/>
<dbReference type="InterPro" id="IPR045897">
    <property type="entry name" value="BPI/LBP_pln"/>
</dbReference>
<dbReference type="PANTHER" id="PTHR46801">
    <property type="entry name" value="OS06G0309200 PROTEIN"/>
    <property type="match status" value="1"/>
</dbReference>
<dbReference type="EMBL" id="GDID01000062">
    <property type="protein sequence ID" value="JAP96544.1"/>
    <property type="molecule type" value="Transcribed_RNA"/>
</dbReference>
<dbReference type="InterPro" id="IPR017943">
    <property type="entry name" value="Bactericidal_perm-incr_a/b_dom"/>
</dbReference>
<reference evidence="1" key="1">
    <citation type="submission" date="2015-07" db="EMBL/GenBank/DDBJ databases">
        <title>Adaptation to a free-living lifestyle via gene acquisitions in the diplomonad Trepomonas sp. PC1.</title>
        <authorList>
            <person name="Xu F."/>
            <person name="Jerlstrom-Hultqvist J."/>
            <person name="Kolisko M."/>
            <person name="Simpson A.G.B."/>
            <person name="Roger A.J."/>
            <person name="Svard S.G."/>
            <person name="Andersson J.O."/>
        </authorList>
    </citation>
    <scope>NUCLEOTIDE SEQUENCE</scope>
    <source>
        <strain evidence="1">PC1</strain>
    </source>
</reference>
<sequence>VFLDLNTTCGTPDYPRILKRADSAMQFTMTQTGAIKFCDCAVQQAMHFAQLMVIPDLDFDLNLGFTQIHFQLKDITFADFTLKKIFLNFEGEKFMNVGADGCTVMLKLKWLFRQTSYPYLQDQGEGQIFVNGASLKAYVGSDPNYDDCPGHVKILIQRADLLFDQLKIQLFGGSSWIYQSLINVILEAIQKDISKIISDVLMGSIDQLVTAMLNNDGLFKTYGENYSMIIKDERMLDGFEVGLGYLTVPMSGYIYQFDKLNDEFIQTRMLNKISVKANNHMVYSIHEVAFSNLFYIAHKYYDLYSSTNYKMLDTPAFQITNANTLVKCKVLYKNQTITIQLTGKPGWKSVTRWDERTQMVANLTEVFFTFQHYKNDFLGDQIEISDLIKDVVKRMQEAIEEVPYQINVTPFIDFNLFFVMYDTNEKTLRWVGDNPEECIPWE</sequence>
<evidence type="ECO:0000313" key="1">
    <source>
        <dbReference type="EMBL" id="JAP96544.1"/>
    </source>
</evidence>
<name>A0A146KL97_9EUKA</name>
<dbReference type="PANTHER" id="PTHR46801:SF2">
    <property type="entry name" value="LIPOPOLYSACCHARIDE-BINDING PROTEIN"/>
    <property type="match status" value="1"/>
</dbReference>